<reference evidence="1 2" key="1">
    <citation type="journal article" date="2016" name="Nat. Commun.">
        <title>Thousands of microbial genomes shed light on interconnected biogeochemical processes in an aquifer system.</title>
        <authorList>
            <person name="Anantharaman K."/>
            <person name="Brown C.T."/>
            <person name="Hug L.A."/>
            <person name="Sharon I."/>
            <person name="Castelle C.J."/>
            <person name="Probst A.J."/>
            <person name="Thomas B.C."/>
            <person name="Singh A."/>
            <person name="Wilkins M.J."/>
            <person name="Karaoz U."/>
            <person name="Brodie E.L."/>
            <person name="Williams K.H."/>
            <person name="Hubbard S.S."/>
            <person name="Banfield J.F."/>
        </authorList>
    </citation>
    <scope>NUCLEOTIDE SEQUENCE [LARGE SCALE GENOMIC DNA]</scope>
</reference>
<gene>
    <name evidence="1" type="ORF">A3H64_00855</name>
</gene>
<proteinExistence type="predicted"/>
<sequence>MKILGHPELRAGEVFLGNFTARNYHQHVGWQFKRMRLVALDTEGRKIEDLFPVFVLRLELEKAEIPLEE</sequence>
<evidence type="ECO:0000313" key="1">
    <source>
        <dbReference type="EMBL" id="OGZ56618.1"/>
    </source>
</evidence>
<evidence type="ECO:0000313" key="2">
    <source>
        <dbReference type="Proteomes" id="UP000178186"/>
    </source>
</evidence>
<accession>A0A1G2H3R2</accession>
<protein>
    <submittedName>
        <fullName evidence="1">Uncharacterized protein</fullName>
    </submittedName>
</protein>
<organism evidence="1 2">
    <name type="scientific">Candidatus Ryanbacteria bacterium RIFCSPLOWO2_02_FULL_45_11c</name>
    <dbReference type="NCBI Taxonomy" id="1802128"/>
    <lineage>
        <taxon>Bacteria</taxon>
        <taxon>Candidatus Ryaniibacteriota</taxon>
    </lineage>
</organism>
<dbReference type="STRING" id="1802128.A3H64_00855"/>
<dbReference type="AlphaFoldDB" id="A0A1G2H3R2"/>
<comment type="caution">
    <text evidence="1">The sequence shown here is derived from an EMBL/GenBank/DDBJ whole genome shotgun (WGS) entry which is preliminary data.</text>
</comment>
<dbReference type="EMBL" id="MHNY01000008">
    <property type="protein sequence ID" value="OGZ56618.1"/>
    <property type="molecule type" value="Genomic_DNA"/>
</dbReference>
<dbReference type="Proteomes" id="UP000178186">
    <property type="component" value="Unassembled WGS sequence"/>
</dbReference>
<name>A0A1G2H3R2_9BACT</name>